<dbReference type="GeneTree" id="ENSGT01120000271815"/>
<dbReference type="AlphaFoldDB" id="A0A7N9C8V9"/>
<reference evidence="1" key="1">
    <citation type="submission" date="2025-08" db="UniProtKB">
        <authorList>
            <consortium name="Ensembl"/>
        </authorList>
    </citation>
    <scope>IDENTIFICATION</scope>
</reference>
<protein>
    <submittedName>
        <fullName evidence="1">Uncharacterized protein</fullName>
    </submittedName>
</protein>
<reference evidence="1" key="2">
    <citation type="submission" date="2025-09" db="UniProtKB">
        <authorList>
            <consortium name="Ensembl"/>
        </authorList>
    </citation>
    <scope>IDENTIFICATION</scope>
</reference>
<organism evidence="1 2">
    <name type="scientific">Macaca fascicularis</name>
    <name type="common">Crab-eating macaque</name>
    <name type="synonym">Cynomolgus monkey</name>
    <dbReference type="NCBI Taxonomy" id="9541"/>
    <lineage>
        <taxon>Eukaryota</taxon>
        <taxon>Metazoa</taxon>
        <taxon>Chordata</taxon>
        <taxon>Craniata</taxon>
        <taxon>Vertebrata</taxon>
        <taxon>Euteleostomi</taxon>
        <taxon>Mammalia</taxon>
        <taxon>Eutheria</taxon>
        <taxon>Euarchontoglires</taxon>
        <taxon>Primates</taxon>
        <taxon>Haplorrhini</taxon>
        <taxon>Catarrhini</taxon>
        <taxon>Cercopithecidae</taxon>
        <taxon>Cercopithecinae</taxon>
        <taxon>Macaca</taxon>
    </lineage>
</organism>
<keyword evidence="2" id="KW-1185">Reference proteome</keyword>
<dbReference type="PANTHER" id="PTHR12138">
    <property type="entry name" value="PRIMATE-EXPANDED PROTEIN FAMILY"/>
    <property type="match status" value="1"/>
</dbReference>
<dbReference type="Ensembl" id="ENSMFAT00000096240.1">
    <property type="protein sequence ID" value="ENSMFAP00000047997.1"/>
    <property type="gene ID" value="ENSMFAG00000047168.1"/>
</dbReference>
<accession>A0A7N9C8V9</accession>
<evidence type="ECO:0000313" key="2">
    <source>
        <dbReference type="Proteomes" id="UP000233100"/>
    </source>
</evidence>
<name>A0A7N9C8V9_MACFA</name>
<evidence type="ECO:0000313" key="1">
    <source>
        <dbReference type="Ensembl" id="ENSMFAP00000047997.1"/>
    </source>
</evidence>
<dbReference type="Proteomes" id="UP000233100">
    <property type="component" value="Unplaced"/>
</dbReference>
<dbReference type="PANTHER" id="PTHR12138:SF162">
    <property type="entry name" value="CHROMOSOME UNDETERMINED SCAFFOLD_275, WHOLE GENOME SHOTGUN SEQUENCE"/>
    <property type="match status" value="1"/>
</dbReference>
<dbReference type="PRINTS" id="PR02045">
    <property type="entry name" value="F138DOMAIN"/>
</dbReference>
<proteinExistence type="predicted"/>
<sequence length="115" mass="12483">VVGITGLRRHTLQLFVFLVETGFRHIDQAGLEILTSGDPPASAFQSAGITGVNDRTRPWTFLDHGNTQVSGRREMSAGSCLSSLLCFLNLVLSHLIHQNKHNFALPGTVASLMVN</sequence>